<organism evidence="1 2">
    <name type="scientific">Pseudonocardia xishanensis</name>
    <dbReference type="NCBI Taxonomy" id="630995"/>
    <lineage>
        <taxon>Bacteria</taxon>
        <taxon>Bacillati</taxon>
        <taxon>Actinomycetota</taxon>
        <taxon>Actinomycetes</taxon>
        <taxon>Pseudonocardiales</taxon>
        <taxon>Pseudonocardiaceae</taxon>
        <taxon>Pseudonocardia</taxon>
    </lineage>
</organism>
<dbReference type="EMBL" id="BAABGT010000122">
    <property type="protein sequence ID" value="GAA4560182.1"/>
    <property type="molecule type" value="Genomic_DNA"/>
</dbReference>
<sequence length="289" mass="31786">MPRRTIYERCRPGGPWRTLLPGIVGLTNGPPTRDDRRRAALVYAGPGAVLTGLDALQIHGMRRVPPPSGPVHVLIPHDRRRLGAGQVLSERTERLPRARPGRWPLAPLSRAVLDFCRRSRDREQIRTALAEAVQRGGCTPGELLGELNAGSHRGSAVPRSVLTEIVGGVRSVAEAHAREVLLAAGLPAPMWNPTLRTAAGEILPCPDAWFDDVALAWEIDSVEFHYDVADYERTVERHSRMTSYGIVVVHTVPRALRSRRSEVVDELRRAHALARLRPRPDIHAAAAGS</sequence>
<reference evidence="2" key="1">
    <citation type="journal article" date="2019" name="Int. J. Syst. Evol. Microbiol.">
        <title>The Global Catalogue of Microorganisms (GCM) 10K type strain sequencing project: providing services to taxonomists for standard genome sequencing and annotation.</title>
        <authorList>
            <consortium name="The Broad Institute Genomics Platform"/>
            <consortium name="The Broad Institute Genome Sequencing Center for Infectious Disease"/>
            <person name="Wu L."/>
            <person name="Ma J."/>
        </authorList>
    </citation>
    <scope>NUCLEOTIDE SEQUENCE [LARGE SCALE GENOMIC DNA]</scope>
    <source>
        <strain evidence="2">JCM 17906</strain>
    </source>
</reference>
<protein>
    <recommendedName>
        <fullName evidence="3">Transcriptional regulator, AbiEi antitoxin, Type IV TA system</fullName>
    </recommendedName>
</protein>
<evidence type="ECO:0000313" key="1">
    <source>
        <dbReference type="EMBL" id="GAA4560182.1"/>
    </source>
</evidence>
<gene>
    <name evidence="1" type="ORF">GCM10023175_69650</name>
</gene>
<dbReference type="Proteomes" id="UP001501598">
    <property type="component" value="Unassembled WGS sequence"/>
</dbReference>
<comment type="caution">
    <text evidence="1">The sequence shown here is derived from an EMBL/GenBank/DDBJ whole genome shotgun (WGS) entry which is preliminary data.</text>
</comment>
<proteinExistence type="predicted"/>
<name>A0ABP8S4D9_9PSEU</name>
<evidence type="ECO:0008006" key="3">
    <source>
        <dbReference type="Google" id="ProtNLM"/>
    </source>
</evidence>
<accession>A0ABP8S4D9</accession>
<keyword evidence="2" id="KW-1185">Reference proteome</keyword>
<evidence type="ECO:0000313" key="2">
    <source>
        <dbReference type="Proteomes" id="UP001501598"/>
    </source>
</evidence>